<evidence type="ECO:0000256" key="1">
    <source>
        <dbReference type="ARBA" id="ARBA00004651"/>
    </source>
</evidence>
<evidence type="ECO:0000256" key="4">
    <source>
        <dbReference type="ARBA" id="ARBA00022519"/>
    </source>
</evidence>
<dbReference type="eggNOG" id="COG2076">
    <property type="taxonomic scope" value="Bacteria"/>
</dbReference>
<keyword evidence="7" id="KW-0448">Lipopolysaccharide biosynthesis</keyword>
<dbReference type="EMBL" id="CP000473">
    <property type="protein sequence ID" value="ABJ85510.1"/>
    <property type="molecule type" value="Genomic_DNA"/>
</dbReference>
<keyword evidence="8 11" id="KW-1133">Transmembrane helix</keyword>
<evidence type="ECO:0000256" key="8">
    <source>
        <dbReference type="ARBA" id="ARBA00022989"/>
    </source>
</evidence>
<evidence type="ECO:0000256" key="11">
    <source>
        <dbReference type="SAM" id="Phobius"/>
    </source>
</evidence>
<dbReference type="STRING" id="234267.Acid_4551"/>
<dbReference type="InterPro" id="IPR000620">
    <property type="entry name" value="EamA_dom"/>
</dbReference>
<feature type="transmembrane region" description="Helical" evidence="11">
    <location>
        <begin position="101"/>
        <end position="118"/>
    </location>
</feature>
<dbReference type="AlphaFoldDB" id="Q01XV5"/>
<evidence type="ECO:0000259" key="12">
    <source>
        <dbReference type="Pfam" id="PF00892"/>
    </source>
</evidence>
<reference evidence="13" key="1">
    <citation type="submission" date="2006-10" db="EMBL/GenBank/DDBJ databases">
        <title>Complete sequence of Solibacter usitatus Ellin6076.</title>
        <authorList>
            <consortium name="US DOE Joint Genome Institute"/>
            <person name="Copeland A."/>
            <person name="Lucas S."/>
            <person name="Lapidus A."/>
            <person name="Barry K."/>
            <person name="Detter J.C."/>
            <person name="Glavina del Rio T."/>
            <person name="Hammon N."/>
            <person name="Israni S."/>
            <person name="Dalin E."/>
            <person name="Tice H."/>
            <person name="Pitluck S."/>
            <person name="Thompson L.S."/>
            <person name="Brettin T."/>
            <person name="Bruce D."/>
            <person name="Han C."/>
            <person name="Tapia R."/>
            <person name="Gilna P."/>
            <person name="Schmutz J."/>
            <person name="Larimer F."/>
            <person name="Land M."/>
            <person name="Hauser L."/>
            <person name="Kyrpides N."/>
            <person name="Mikhailova N."/>
            <person name="Janssen P.H."/>
            <person name="Kuske C.R."/>
            <person name="Richardson P."/>
        </authorList>
    </citation>
    <scope>NUCLEOTIDE SEQUENCE</scope>
    <source>
        <strain evidence="13">Ellin6076</strain>
    </source>
</reference>
<organism evidence="13">
    <name type="scientific">Solibacter usitatus (strain Ellin6076)</name>
    <dbReference type="NCBI Taxonomy" id="234267"/>
    <lineage>
        <taxon>Bacteria</taxon>
        <taxon>Pseudomonadati</taxon>
        <taxon>Acidobacteriota</taxon>
        <taxon>Terriglobia</taxon>
        <taxon>Bryobacterales</taxon>
        <taxon>Solibacteraceae</taxon>
        <taxon>Candidatus Solibacter</taxon>
    </lineage>
</organism>
<gene>
    <name evidence="13" type="ordered locus">Acid_4551</name>
</gene>
<dbReference type="Gene3D" id="1.10.3730.20">
    <property type="match status" value="1"/>
</dbReference>
<dbReference type="PANTHER" id="PTHR30561:SF9">
    <property type="entry name" value="4-AMINO-4-DEOXY-L-ARABINOSE-PHOSPHOUNDECAPRENOL FLIPPASE SUBUNIT ARNF-RELATED"/>
    <property type="match status" value="1"/>
</dbReference>
<dbReference type="InterPro" id="IPR000390">
    <property type="entry name" value="Small_drug/metabolite_transptr"/>
</dbReference>
<keyword evidence="3" id="KW-0444">Lipid biosynthesis</keyword>
<keyword evidence="6 11" id="KW-0812">Transmembrane</keyword>
<dbReference type="PANTHER" id="PTHR30561">
    <property type="entry name" value="SMR FAMILY PROTON-DEPENDENT DRUG EFFLUX TRANSPORTER SUGE"/>
    <property type="match status" value="1"/>
</dbReference>
<proteinExistence type="predicted"/>
<dbReference type="GO" id="GO:0009103">
    <property type="term" value="P:lipopolysaccharide biosynthetic process"/>
    <property type="evidence" value="ECO:0007669"/>
    <property type="project" value="UniProtKB-KW"/>
</dbReference>
<feature type="transmembrane region" description="Helical" evidence="11">
    <location>
        <begin position="50"/>
        <end position="69"/>
    </location>
</feature>
<evidence type="ECO:0000313" key="13">
    <source>
        <dbReference type="EMBL" id="ABJ85510.1"/>
    </source>
</evidence>
<name>Q01XV5_SOLUE</name>
<feature type="transmembrane region" description="Helical" evidence="11">
    <location>
        <begin position="76"/>
        <end position="95"/>
    </location>
</feature>
<dbReference type="GO" id="GO:0005886">
    <property type="term" value="C:plasma membrane"/>
    <property type="evidence" value="ECO:0007669"/>
    <property type="project" value="UniProtKB-SubCell"/>
</dbReference>
<dbReference type="FunCoup" id="Q01XV5">
    <property type="interactions" value="64"/>
</dbReference>
<sequence length="123" mass="13522" precursor="true">MQPDASRSRRKSVFLVFTCTLLGAAAQLLIKHGMDHLVMQPMAVLTNLPLVAGYGLYGLNTIMLVLALRDGELSQLYPIIAMTYVWVTLLSYTILKETPNWYKNIGIATIVLGVAVIGRGSKK</sequence>
<dbReference type="KEGG" id="sus:Acid_4551"/>
<feature type="domain" description="EamA" evidence="12">
    <location>
        <begin position="13"/>
        <end position="117"/>
    </location>
</feature>
<evidence type="ECO:0000256" key="7">
    <source>
        <dbReference type="ARBA" id="ARBA00022985"/>
    </source>
</evidence>
<evidence type="ECO:0000256" key="2">
    <source>
        <dbReference type="ARBA" id="ARBA00022475"/>
    </source>
</evidence>
<accession>Q01XV5</accession>
<evidence type="ECO:0000256" key="5">
    <source>
        <dbReference type="ARBA" id="ARBA00022556"/>
    </source>
</evidence>
<evidence type="ECO:0000256" key="10">
    <source>
        <dbReference type="ARBA" id="ARBA00023136"/>
    </source>
</evidence>
<evidence type="ECO:0000256" key="6">
    <source>
        <dbReference type="ARBA" id="ARBA00022692"/>
    </source>
</evidence>
<keyword evidence="2" id="KW-1003">Cell membrane</keyword>
<dbReference type="SUPFAM" id="SSF103481">
    <property type="entry name" value="Multidrug resistance efflux transporter EmrE"/>
    <property type="match status" value="1"/>
</dbReference>
<keyword evidence="9" id="KW-0443">Lipid metabolism</keyword>
<dbReference type="Pfam" id="PF00892">
    <property type="entry name" value="EamA"/>
    <property type="match status" value="1"/>
</dbReference>
<keyword evidence="4" id="KW-0997">Cell inner membrane</keyword>
<feature type="transmembrane region" description="Helical" evidence="11">
    <location>
        <begin position="12"/>
        <end position="30"/>
    </location>
</feature>
<keyword evidence="5" id="KW-0441">Lipid A biosynthesis</keyword>
<dbReference type="HOGENOM" id="CLU_131462_6_1_0"/>
<keyword evidence="10 11" id="KW-0472">Membrane</keyword>
<dbReference type="InParanoid" id="Q01XV5"/>
<evidence type="ECO:0000256" key="3">
    <source>
        <dbReference type="ARBA" id="ARBA00022516"/>
    </source>
</evidence>
<evidence type="ECO:0000256" key="9">
    <source>
        <dbReference type="ARBA" id="ARBA00023098"/>
    </source>
</evidence>
<protein>
    <recommendedName>
        <fullName evidence="12">EamA domain-containing protein</fullName>
    </recommendedName>
</protein>
<dbReference type="GO" id="GO:0022857">
    <property type="term" value="F:transmembrane transporter activity"/>
    <property type="evidence" value="ECO:0007669"/>
    <property type="project" value="InterPro"/>
</dbReference>
<dbReference type="InterPro" id="IPR037185">
    <property type="entry name" value="EmrE-like"/>
</dbReference>
<dbReference type="GO" id="GO:0009245">
    <property type="term" value="P:lipid A biosynthetic process"/>
    <property type="evidence" value="ECO:0007669"/>
    <property type="project" value="UniProtKB-KW"/>
</dbReference>
<comment type="subcellular location">
    <subcellularLocation>
        <location evidence="1">Cell membrane</location>
        <topology evidence="1">Multi-pass membrane protein</topology>
    </subcellularLocation>
</comment>